<evidence type="ECO:0008006" key="4">
    <source>
        <dbReference type="Google" id="ProtNLM"/>
    </source>
</evidence>
<dbReference type="AlphaFoldDB" id="A0AAN5CI23"/>
<dbReference type="InterPro" id="IPR019429">
    <property type="entry name" value="7TM_GPCR_serpentine_rcpt_Sri"/>
</dbReference>
<accession>A0AAN5CI23</accession>
<dbReference type="Proteomes" id="UP001328107">
    <property type="component" value="Unassembled WGS sequence"/>
</dbReference>
<feature type="non-terminal residue" evidence="2">
    <location>
        <position position="139"/>
    </location>
</feature>
<keyword evidence="1" id="KW-0812">Transmembrane</keyword>
<protein>
    <recommendedName>
        <fullName evidence="4">G protein-coupled receptor</fullName>
    </recommendedName>
</protein>
<sequence>VFSLVLLLYMSVPAFRYAIITSNQEERNSEKLLSELCPDCRFIEEHRNFGVISRRDSIISGILIFFIIGTCAIFAFFCAGHIITLMSKYRGRVRRFSVRTTINLRQTILSLIQIFVFGTFLAVPIGSTISMLWIGNNDC</sequence>
<feature type="transmembrane region" description="Helical" evidence="1">
    <location>
        <begin position="58"/>
        <end position="86"/>
    </location>
</feature>
<name>A0AAN5CI23_9BILA</name>
<dbReference type="EMBL" id="BTRK01000004">
    <property type="protein sequence ID" value="GMR44764.1"/>
    <property type="molecule type" value="Genomic_DNA"/>
</dbReference>
<keyword evidence="1" id="KW-1133">Transmembrane helix</keyword>
<evidence type="ECO:0000313" key="3">
    <source>
        <dbReference type="Proteomes" id="UP001328107"/>
    </source>
</evidence>
<feature type="transmembrane region" description="Helical" evidence="1">
    <location>
        <begin position="107"/>
        <end position="134"/>
    </location>
</feature>
<evidence type="ECO:0000313" key="2">
    <source>
        <dbReference type="EMBL" id="GMR44764.1"/>
    </source>
</evidence>
<proteinExistence type="predicted"/>
<dbReference type="Pfam" id="PF10327">
    <property type="entry name" value="7TM_GPCR_Sri"/>
    <property type="match status" value="1"/>
</dbReference>
<organism evidence="2 3">
    <name type="scientific">Pristionchus mayeri</name>
    <dbReference type="NCBI Taxonomy" id="1317129"/>
    <lineage>
        <taxon>Eukaryota</taxon>
        <taxon>Metazoa</taxon>
        <taxon>Ecdysozoa</taxon>
        <taxon>Nematoda</taxon>
        <taxon>Chromadorea</taxon>
        <taxon>Rhabditida</taxon>
        <taxon>Rhabditina</taxon>
        <taxon>Diplogasteromorpha</taxon>
        <taxon>Diplogasteroidea</taxon>
        <taxon>Neodiplogasteridae</taxon>
        <taxon>Pristionchus</taxon>
    </lineage>
</organism>
<keyword evidence="3" id="KW-1185">Reference proteome</keyword>
<evidence type="ECO:0000256" key="1">
    <source>
        <dbReference type="SAM" id="Phobius"/>
    </source>
</evidence>
<comment type="caution">
    <text evidence="2">The sequence shown here is derived from an EMBL/GenBank/DDBJ whole genome shotgun (WGS) entry which is preliminary data.</text>
</comment>
<gene>
    <name evidence="2" type="ORF">PMAYCL1PPCAC_14959</name>
</gene>
<reference evidence="3" key="1">
    <citation type="submission" date="2022-10" db="EMBL/GenBank/DDBJ databases">
        <title>Genome assembly of Pristionchus species.</title>
        <authorList>
            <person name="Yoshida K."/>
            <person name="Sommer R.J."/>
        </authorList>
    </citation>
    <scope>NUCLEOTIDE SEQUENCE [LARGE SCALE GENOMIC DNA]</scope>
    <source>
        <strain evidence="3">RS5460</strain>
    </source>
</reference>
<feature type="non-terminal residue" evidence="2">
    <location>
        <position position="1"/>
    </location>
</feature>
<keyword evidence="1" id="KW-0472">Membrane</keyword>